<proteinExistence type="predicted"/>
<feature type="chain" id="PRO_5011546446" evidence="2">
    <location>
        <begin position="22"/>
        <end position="92"/>
    </location>
</feature>
<evidence type="ECO:0000313" key="4">
    <source>
        <dbReference type="Proteomes" id="UP000198706"/>
    </source>
</evidence>
<reference evidence="3 4" key="1">
    <citation type="submission" date="2016-10" db="EMBL/GenBank/DDBJ databases">
        <authorList>
            <person name="de Groot N.N."/>
        </authorList>
    </citation>
    <scope>NUCLEOTIDE SEQUENCE [LARGE SCALE GENOMIC DNA]</scope>
    <source>
        <strain evidence="3 4">JCM 21544</strain>
    </source>
</reference>
<protein>
    <submittedName>
        <fullName evidence="3">Uncharacterized protein</fullName>
    </submittedName>
</protein>
<gene>
    <name evidence="3" type="ORF">SAMN05216186_10716</name>
</gene>
<evidence type="ECO:0000256" key="1">
    <source>
        <dbReference type="SAM" id="MobiDB-lite"/>
    </source>
</evidence>
<feature type="compositionally biased region" description="Basic and acidic residues" evidence="1">
    <location>
        <begin position="81"/>
        <end position="92"/>
    </location>
</feature>
<dbReference type="RefSeq" id="WP_084337601.1">
    <property type="nucleotide sequence ID" value="NZ_CBKZNZ010000004.1"/>
</dbReference>
<dbReference type="STRING" id="137658.SAMN05216186_10716"/>
<evidence type="ECO:0000313" key="3">
    <source>
        <dbReference type="EMBL" id="SDK42623.1"/>
    </source>
</evidence>
<evidence type="ECO:0000256" key="2">
    <source>
        <dbReference type="SAM" id="SignalP"/>
    </source>
</evidence>
<keyword evidence="2" id="KW-0732">Signal</keyword>
<dbReference type="AlphaFoldDB" id="A0A1G9BTB3"/>
<dbReference type="EMBL" id="FNFD01000007">
    <property type="protein sequence ID" value="SDK42623.1"/>
    <property type="molecule type" value="Genomic_DNA"/>
</dbReference>
<dbReference type="Proteomes" id="UP000198706">
    <property type="component" value="Unassembled WGS sequence"/>
</dbReference>
<organism evidence="3 4">
    <name type="scientific">Pseudomonas indica</name>
    <dbReference type="NCBI Taxonomy" id="137658"/>
    <lineage>
        <taxon>Bacteria</taxon>
        <taxon>Pseudomonadati</taxon>
        <taxon>Pseudomonadota</taxon>
        <taxon>Gammaproteobacteria</taxon>
        <taxon>Pseudomonadales</taxon>
        <taxon>Pseudomonadaceae</taxon>
        <taxon>Pseudomonas</taxon>
    </lineage>
</organism>
<feature type="region of interest" description="Disordered" evidence="1">
    <location>
        <begin position="59"/>
        <end position="92"/>
    </location>
</feature>
<feature type="signal peptide" evidence="2">
    <location>
        <begin position="1"/>
        <end position="21"/>
    </location>
</feature>
<sequence>MKPILSVLMALAMTGTTMVWAEDGGERLGEWRMKQQMLTGQRMAIDHSERFAQLLEEQPTAAGPMTEMSMPPAAPRYRSPILEDRARYGSTK</sequence>
<name>A0A1G9BTB3_9PSED</name>
<accession>A0A1G9BTB3</accession>
<keyword evidence="4" id="KW-1185">Reference proteome</keyword>